<evidence type="ECO:0000259" key="2">
    <source>
        <dbReference type="Pfam" id="PF18013"/>
    </source>
</evidence>
<dbReference type="InterPro" id="IPR041219">
    <property type="entry name" value="Phage_lysozyme2"/>
</dbReference>
<protein>
    <recommendedName>
        <fullName evidence="5">DUF4157 domain-containing protein</fullName>
    </recommendedName>
</protein>
<keyword evidence="4" id="KW-1185">Reference proteome</keyword>
<reference evidence="3" key="2">
    <citation type="journal article" date="2019" name="Genome Biol. Evol.">
        <title>Day and night: Metabolic profiles and evolutionary relationships of six axenic non-marine cyanobacteria.</title>
        <authorList>
            <person name="Will S.E."/>
            <person name="Henke P."/>
            <person name="Boedeker C."/>
            <person name="Huang S."/>
            <person name="Brinkmann H."/>
            <person name="Rohde M."/>
            <person name="Jarek M."/>
            <person name="Friedl T."/>
            <person name="Seufert S."/>
            <person name="Schumacher M."/>
            <person name="Overmann J."/>
            <person name="Neumann-Schaal M."/>
            <person name="Petersen J."/>
        </authorList>
    </citation>
    <scope>NUCLEOTIDE SEQUENCE [LARGE SCALE GENOMIC DNA]</scope>
    <source>
        <strain evidence="3">PCC 7102</strain>
    </source>
</reference>
<evidence type="ECO:0008006" key="5">
    <source>
        <dbReference type="Google" id="ProtNLM"/>
    </source>
</evidence>
<evidence type="ECO:0000259" key="1">
    <source>
        <dbReference type="Pfam" id="PF13699"/>
    </source>
</evidence>
<dbReference type="EMBL" id="RSCL01000016">
    <property type="protein sequence ID" value="RUT02466.1"/>
    <property type="molecule type" value="Genomic_DNA"/>
</dbReference>
<evidence type="ECO:0000313" key="3">
    <source>
        <dbReference type="EMBL" id="RUT02466.1"/>
    </source>
</evidence>
<dbReference type="Proteomes" id="UP000271624">
    <property type="component" value="Unassembled WGS sequence"/>
</dbReference>
<name>A0A433V8L1_9CYAN</name>
<reference evidence="3" key="1">
    <citation type="submission" date="2018-12" db="EMBL/GenBank/DDBJ databases">
        <authorList>
            <person name="Will S."/>
            <person name="Neumann-Schaal M."/>
            <person name="Henke P."/>
        </authorList>
    </citation>
    <scope>NUCLEOTIDE SEQUENCE</scope>
    <source>
        <strain evidence="3">PCC 7102</strain>
    </source>
</reference>
<dbReference type="Pfam" id="PF13699">
    <property type="entry name" value="eCIS_core"/>
    <property type="match status" value="1"/>
</dbReference>
<evidence type="ECO:0000313" key="4">
    <source>
        <dbReference type="Proteomes" id="UP000271624"/>
    </source>
</evidence>
<feature type="domain" description="Phage tail lysozyme" evidence="2">
    <location>
        <begin position="249"/>
        <end position="405"/>
    </location>
</feature>
<sequence length="444" mass="49164">MESRFSQDFSGVRLQTQPASIAQTSLAIGSAHNASESEADRTAERIVQSSVFSNKSPFTDPGYDFSQVLVYTDDQADKSARALNALAYTVDRNIVFRRGQYQPSTATGKQLLAHELTHVVQQRQGTRSPSQYNRVSVIQRKEQPARPLNQFTEPLTDAEWQLVEMWQSYGEVGIDSLTEDPAHNALMVADAIFCSRALSSLILDSPREDPLLCVISEVTRADPRVQQLVQHVTARGPIINWASVDPDQRMRHVMALLVNTYHFPENGAAGLVGNLWSESGVLPSRIEGSHINMPMTAPNFAGRSTDFTAEQVMNRDHAARQGPRLPGIGLAQWTSPNRRERLFQHTFQGRQQGAAILFNMDAQVDYLVTELQSTYAGVYNVLTRAGVSLNDASDEVVYRFEVPGAVLDGAGNLLPRNNPAVQAVFTRRRSNSQRALRVFSAAQP</sequence>
<feature type="domain" description="eCIS core" evidence="1">
    <location>
        <begin position="62"/>
        <end position="125"/>
    </location>
</feature>
<accession>A0A433V8L1</accession>
<dbReference type="Gene3D" id="1.10.530.10">
    <property type="match status" value="1"/>
</dbReference>
<organism evidence="3 4">
    <name type="scientific">Dulcicalothrix desertica PCC 7102</name>
    <dbReference type="NCBI Taxonomy" id="232991"/>
    <lineage>
        <taxon>Bacteria</taxon>
        <taxon>Bacillati</taxon>
        <taxon>Cyanobacteriota</taxon>
        <taxon>Cyanophyceae</taxon>
        <taxon>Nostocales</taxon>
        <taxon>Calotrichaceae</taxon>
        <taxon>Dulcicalothrix</taxon>
    </lineage>
</organism>
<gene>
    <name evidence="3" type="ORF">DSM106972_059440</name>
</gene>
<comment type="caution">
    <text evidence="3">The sequence shown here is derived from an EMBL/GenBank/DDBJ whole genome shotgun (WGS) entry which is preliminary data.</text>
</comment>
<dbReference type="InterPro" id="IPR025295">
    <property type="entry name" value="eCIS_core_dom"/>
</dbReference>
<dbReference type="RefSeq" id="WP_127084302.1">
    <property type="nucleotide sequence ID" value="NZ_VLKB01000007.1"/>
</dbReference>
<dbReference type="Pfam" id="PF18013">
    <property type="entry name" value="Phage_lysozyme2"/>
    <property type="match status" value="1"/>
</dbReference>
<proteinExistence type="predicted"/>
<dbReference type="AlphaFoldDB" id="A0A433V8L1"/>